<dbReference type="InterPro" id="IPR002160">
    <property type="entry name" value="Prot_inh_Kunz-lg"/>
</dbReference>
<proteinExistence type="inferred from homology"/>
<organism evidence="2 3">
    <name type="scientific">Durio zibethinus</name>
    <name type="common">Durian</name>
    <dbReference type="NCBI Taxonomy" id="66656"/>
    <lineage>
        <taxon>Eukaryota</taxon>
        <taxon>Viridiplantae</taxon>
        <taxon>Streptophyta</taxon>
        <taxon>Embryophyta</taxon>
        <taxon>Tracheophyta</taxon>
        <taxon>Spermatophyta</taxon>
        <taxon>Magnoliopsida</taxon>
        <taxon>eudicotyledons</taxon>
        <taxon>Gunneridae</taxon>
        <taxon>Pentapetalae</taxon>
        <taxon>rosids</taxon>
        <taxon>malvids</taxon>
        <taxon>Malvales</taxon>
        <taxon>Malvaceae</taxon>
        <taxon>Helicteroideae</taxon>
        <taxon>Durio</taxon>
    </lineage>
</organism>
<gene>
    <name evidence="3" type="primary">LOC111298746</name>
</gene>
<comment type="similarity">
    <text evidence="1">Belongs to the protease inhibitor I3 (leguminous Kunitz-type inhibitor) family.</text>
</comment>
<evidence type="ECO:0000256" key="1">
    <source>
        <dbReference type="ARBA" id="ARBA00005440"/>
    </source>
</evidence>
<sequence>METTDDFIHLSSNLFIKFIPDQKTLRCSESTVWKLDKFDESVHKWFLTTGGVEGDPNAWCSRFQIWSGGPAGTFIYKLAFCPSVCDSCQGCCMEIGKFSSNLLDLQRLVLSDNGWPFMFVKARGRDLKHVVDV</sequence>
<name>A0A6P5Z8U5_DURZI</name>
<dbReference type="GO" id="GO:0004866">
    <property type="term" value="F:endopeptidase inhibitor activity"/>
    <property type="evidence" value="ECO:0007669"/>
    <property type="project" value="InterPro"/>
</dbReference>
<dbReference type="SMART" id="SM00452">
    <property type="entry name" value="STI"/>
    <property type="match status" value="1"/>
</dbReference>
<dbReference type="Proteomes" id="UP000515121">
    <property type="component" value="Unplaced"/>
</dbReference>
<dbReference type="Pfam" id="PF00197">
    <property type="entry name" value="Kunitz_legume"/>
    <property type="match status" value="1"/>
</dbReference>
<dbReference type="Gene3D" id="2.80.10.50">
    <property type="match status" value="1"/>
</dbReference>
<dbReference type="PANTHER" id="PTHR33107:SF28">
    <property type="entry name" value="CYSTEINE PROTEASE INHIBITOR 8-LIKE"/>
    <property type="match status" value="1"/>
</dbReference>
<evidence type="ECO:0000313" key="3">
    <source>
        <dbReference type="RefSeq" id="XP_022749208.1"/>
    </source>
</evidence>
<dbReference type="KEGG" id="dzi:111298746"/>
<evidence type="ECO:0000313" key="2">
    <source>
        <dbReference type="Proteomes" id="UP000515121"/>
    </source>
</evidence>
<dbReference type="RefSeq" id="XP_022749208.1">
    <property type="nucleotide sequence ID" value="XM_022893473.1"/>
</dbReference>
<dbReference type="GeneID" id="111298746"/>
<reference evidence="3" key="1">
    <citation type="submission" date="2025-08" db="UniProtKB">
        <authorList>
            <consortium name="RefSeq"/>
        </authorList>
    </citation>
    <scope>IDENTIFICATION</scope>
    <source>
        <tissue evidence="3">Fruit stalk</tissue>
    </source>
</reference>
<protein>
    <submittedName>
        <fullName evidence="3">21 kDa seed protein-like</fullName>
    </submittedName>
</protein>
<dbReference type="SUPFAM" id="SSF50386">
    <property type="entry name" value="STI-like"/>
    <property type="match status" value="1"/>
</dbReference>
<accession>A0A6P5Z8U5</accession>
<dbReference type="PANTHER" id="PTHR33107">
    <property type="entry name" value="KUNITZ TRYPSIN INHIBITOR 2"/>
    <property type="match status" value="1"/>
</dbReference>
<keyword evidence="2" id="KW-1185">Reference proteome</keyword>
<dbReference type="AlphaFoldDB" id="A0A6P5Z8U5"/>
<dbReference type="OrthoDB" id="1918435at2759"/>
<dbReference type="InterPro" id="IPR011065">
    <property type="entry name" value="Kunitz_inhibitor_STI-like_sf"/>
</dbReference>